<keyword evidence="1" id="KW-0808">Transferase</keyword>
<evidence type="ECO:0000256" key="2">
    <source>
        <dbReference type="ARBA" id="ARBA00022695"/>
    </source>
</evidence>
<dbReference type="PANTHER" id="PTHR41694">
    <property type="entry name" value="ENDOGENOUS RETROVIRUS GROUP K MEMBER POL PROTEIN"/>
    <property type="match status" value="1"/>
</dbReference>
<evidence type="ECO:0000256" key="6">
    <source>
        <dbReference type="ARBA" id="ARBA00022918"/>
    </source>
</evidence>
<dbReference type="GO" id="GO:0004519">
    <property type="term" value="F:endonuclease activity"/>
    <property type="evidence" value="ECO:0007669"/>
    <property type="project" value="UniProtKB-KW"/>
</dbReference>
<dbReference type="GO" id="GO:0015074">
    <property type="term" value="P:DNA integration"/>
    <property type="evidence" value="ECO:0007669"/>
    <property type="project" value="InterPro"/>
</dbReference>
<proteinExistence type="predicted"/>
<evidence type="ECO:0000256" key="1">
    <source>
        <dbReference type="ARBA" id="ARBA00022679"/>
    </source>
</evidence>
<keyword evidence="5" id="KW-0378">Hydrolase</keyword>
<evidence type="ECO:0000313" key="9">
    <source>
        <dbReference type="Proteomes" id="UP000661971"/>
    </source>
</evidence>
<evidence type="ECO:0000256" key="5">
    <source>
        <dbReference type="ARBA" id="ARBA00022801"/>
    </source>
</evidence>
<accession>A0A851SLR4</accession>
<evidence type="ECO:0000259" key="7">
    <source>
        <dbReference type="PROSITE" id="PS50994"/>
    </source>
</evidence>
<gene>
    <name evidence="8" type="primary">Ervk19_0</name>
    <name evidence="8" type="ORF">NOTNIG_R14544</name>
</gene>
<dbReference type="SUPFAM" id="SSF53098">
    <property type="entry name" value="Ribonuclease H-like"/>
    <property type="match status" value="1"/>
</dbReference>
<dbReference type="InterPro" id="IPR012337">
    <property type="entry name" value="RNaseH-like_sf"/>
</dbReference>
<keyword evidence="6" id="KW-0695">RNA-directed DNA polymerase</keyword>
<dbReference type="Gene3D" id="3.30.420.10">
    <property type="entry name" value="Ribonuclease H-like superfamily/Ribonuclease H"/>
    <property type="match status" value="1"/>
</dbReference>
<dbReference type="InterPro" id="IPR001584">
    <property type="entry name" value="Integrase_cat-core"/>
</dbReference>
<dbReference type="Proteomes" id="UP000661971">
    <property type="component" value="Unassembled WGS sequence"/>
</dbReference>
<protein>
    <submittedName>
        <fullName evidence="8">POK19 protein</fullName>
    </submittedName>
</protein>
<dbReference type="AlphaFoldDB" id="A0A851SLR4"/>
<evidence type="ECO:0000256" key="4">
    <source>
        <dbReference type="ARBA" id="ARBA00022759"/>
    </source>
</evidence>
<reference evidence="9" key="1">
    <citation type="submission" date="2023-07" db="EMBL/GenBank/DDBJ databases">
        <title>Bird 10,000 Genomes (B10K) Project - Family phase.</title>
        <authorList>
            <person name="Zhang G."/>
        </authorList>
    </citation>
    <scope>NUCLEOTIDE SEQUENCE [LARGE SCALE GENOMIC DNA]</scope>
</reference>
<dbReference type="GO" id="GO:0016787">
    <property type="term" value="F:hydrolase activity"/>
    <property type="evidence" value="ECO:0007669"/>
    <property type="project" value="UniProtKB-KW"/>
</dbReference>
<keyword evidence="2" id="KW-0548">Nucleotidyltransferase</keyword>
<evidence type="ECO:0000313" key="8">
    <source>
        <dbReference type="EMBL" id="NXD06523.1"/>
    </source>
</evidence>
<sequence length="81" mass="9067">IAHITGIPHSPTGQAIVERMNQTLKRLLHRQKGGELGLSLYDQLYKPLYVLSFLRLPQDSLVPPVVKHGSGLKGDLEELRQ</sequence>
<keyword evidence="3" id="KW-0540">Nuclease</keyword>
<dbReference type="PROSITE" id="PS50994">
    <property type="entry name" value="INTEGRASE"/>
    <property type="match status" value="1"/>
</dbReference>
<organism evidence="8 9">
    <name type="scientific">Nothocercus nigrocapillus</name>
    <dbReference type="NCBI Taxonomy" id="1977171"/>
    <lineage>
        <taxon>Eukaryota</taxon>
        <taxon>Metazoa</taxon>
        <taxon>Chordata</taxon>
        <taxon>Craniata</taxon>
        <taxon>Vertebrata</taxon>
        <taxon>Euteleostomi</taxon>
        <taxon>Archelosauria</taxon>
        <taxon>Archosauria</taxon>
        <taxon>Dinosauria</taxon>
        <taxon>Saurischia</taxon>
        <taxon>Theropoda</taxon>
        <taxon>Coelurosauria</taxon>
        <taxon>Aves</taxon>
        <taxon>Palaeognathae</taxon>
        <taxon>Tinamiformes</taxon>
        <taxon>Tinamidae</taxon>
        <taxon>Nothocercus</taxon>
    </lineage>
</organism>
<feature type="domain" description="Integrase catalytic" evidence="7">
    <location>
        <begin position="1"/>
        <end position="72"/>
    </location>
</feature>
<name>A0A851SLR4_9AVES</name>
<dbReference type="InterPro" id="IPR036397">
    <property type="entry name" value="RNaseH_sf"/>
</dbReference>
<feature type="non-terminal residue" evidence="8">
    <location>
        <position position="1"/>
    </location>
</feature>
<dbReference type="PANTHER" id="PTHR41694:SF3">
    <property type="entry name" value="RNA-DIRECTED DNA POLYMERASE-RELATED"/>
    <property type="match status" value="1"/>
</dbReference>
<feature type="non-terminal residue" evidence="8">
    <location>
        <position position="81"/>
    </location>
</feature>
<comment type="caution">
    <text evidence="8">The sequence shown here is derived from an EMBL/GenBank/DDBJ whole genome shotgun (WGS) entry which is preliminary data.</text>
</comment>
<keyword evidence="4" id="KW-0255">Endonuclease</keyword>
<dbReference type="EMBL" id="WBNA01000009">
    <property type="protein sequence ID" value="NXD06523.1"/>
    <property type="molecule type" value="Genomic_DNA"/>
</dbReference>
<dbReference type="GO" id="GO:0035613">
    <property type="term" value="F:RNA stem-loop binding"/>
    <property type="evidence" value="ECO:0007669"/>
    <property type="project" value="TreeGrafter"/>
</dbReference>
<dbReference type="GO" id="GO:0003964">
    <property type="term" value="F:RNA-directed DNA polymerase activity"/>
    <property type="evidence" value="ECO:0007669"/>
    <property type="project" value="UniProtKB-KW"/>
</dbReference>
<evidence type="ECO:0000256" key="3">
    <source>
        <dbReference type="ARBA" id="ARBA00022722"/>
    </source>
</evidence>
<keyword evidence="9" id="KW-1185">Reference proteome</keyword>